<evidence type="ECO:0000256" key="3">
    <source>
        <dbReference type="SAM" id="MobiDB-lite"/>
    </source>
</evidence>
<name>A0A919JE24_9ACTN</name>
<dbReference type="AlphaFoldDB" id="A0A919JE24"/>
<dbReference type="GO" id="GO:0006355">
    <property type="term" value="P:regulation of DNA-templated transcription"/>
    <property type="evidence" value="ECO:0007669"/>
    <property type="project" value="UniProtKB-ARBA"/>
</dbReference>
<dbReference type="InterPro" id="IPR001647">
    <property type="entry name" value="HTH_TetR"/>
</dbReference>
<reference evidence="5" key="1">
    <citation type="submission" date="2021-01" db="EMBL/GenBank/DDBJ databases">
        <title>Whole genome shotgun sequence of Actinoplanes nipponensis NBRC 14063.</title>
        <authorList>
            <person name="Komaki H."/>
            <person name="Tamura T."/>
        </authorList>
    </citation>
    <scope>NUCLEOTIDE SEQUENCE</scope>
    <source>
        <strain evidence="5">NBRC 14063</strain>
    </source>
</reference>
<dbReference type="PRINTS" id="PR00455">
    <property type="entry name" value="HTHTETR"/>
</dbReference>
<evidence type="ECO:0000313" key="6">
    <source>
        <dbReference type="Proteomes" id="UP000647172"/>
    </source>
</evidence>
<dbReference type="InterPro" id="IPR050109">
    <property type="entry name" value="HTH-type_TetR-like_transc_reg"/>
</dbReference>
<sequence length="234" mass="25545">MTPRAAQARGLETRQRVLEAALAEFAEHGVDGSRINRIAERAKASKERIYAWFGDKEALFDTVMRVGLEELSQVVPITEDLVDYTVRLHDTFAERPDLQRIAVWAWLHERGRAEGISTERLEGYQRKIAVIEAAQRAGRADPSWSPHHLFAALIAVATSWLMAPVELRQVAGGAQDDADAARTQTRKAAERLVRVNAATPTADRPGAGSAGRRGGGQGVGDGRPDARVGDHPDV</sequence>
<proteinExistence type="predicted"/>
<dbReference type="RefSeq" id="WP_203764874.1">
    <property type="nucleotide sequence ID" value="NZ_BAAAYJ010000029.1"/>
</dbReference>
<accession>A0A919JE24</accession>
<dbReference type="Pfam" id="PF17926">
    <property type="entry name" value="TetR_C_21"/>
    <property type="match status" value="1"/>
</dbReference>
<evidence type="ECO:0000313" key="5">
    <source>
        <dbReference type="EMBL" id="GIE47262.1"/>
    </source>
</evidence>
<dbReference type="SUPFAM" id="SSF48498">
    <property type="entry name" value="Tetracyclin repressor-like, C-terminal domain"/>
    <property type="match status" value="1"/>
</dbReference>
<dbReference type="Gene3D" id="1.10.357.10">
    <property type="entry name" value="Tetracycline Repressor, domain 2"/>
    <property type="match status" value="1"/>
</dbReference>
<dbReference type="InterPro" id="IPR041467">
    <property type="entry name" value="Sco4008_C"/>
</dbReference>
<dbReference type="PROSITE" id="PS50977">
    <property type="entry name" value="HTH_TETR_2"/>
    <property type="match status" value="1"/>
</dbReference>
<dbReference type="InterPro" id="IPR009057">
    <property type="entry name" value="Homeodomain-like_sf"/>
</dbReference>
<feature type="compositionally biased region" description="Gly residues" evidence="3">
    <location>
        <begin position="208"/>
        <end position="221"/>
    </location>
</feature>
<feature type="region of interest" description="Disordered" evidence="3">
    <location>
        <begin position="193"/>
        <end position="234"/>
    </location>
</feature>
<dbReference type="EMBL" id="BOMQ01000008">
    <property type="protein sequence ID" value="GIE47262.1"/>
    <property type="molecule type" value="Genomic_DNA"/>
</dbReference>
<evidence type="ECO:0000259" key="4">
    <source>
        <dbReference type="PROSITE" id="PS50977"/>
    </source>
</evidence>
<dbReference type="PANTHER" id="PTHR30328">
    <property type="entry name" value="TRANSCRIPTIONAL REPRESSOR"/>
    <property type="match status" value="1"/>
</dbReference>
<evidence type="ECO:0000256" key="1">
    <source>
        <dbReference type="ARBA" id="ARBA00023125"/>
    </source>
</evidence>
<feature type="domain" description="HTH tetR-type" evidence="4">
    <location>
        <begin position="11"/>
        <end position="71"/>
    </location>
</feature>
<organism evidence="5 6">
    <name type="scientific">Actinoplanes nipponensis</name>
    <dbReference type="NCBI Taxonomy" id="135950"/>
    <lineage>
        <taxon>Bacteria</taxon>
        <taxon>Bacillati</taxon>
        <taxon>Actinomycetota</taxon>
        <taxon>Actinomycetes</taxon>
        <taxon>Micromonosporales</taxon>
        <taxon>Micromonosporaceae</taxon>
        <taxon>Actinoplanes</taxon>
    </lineage>
</organism>
<dbReference type="PANTHER" id="PTHR30328:SF54">
    <property type="entry name" value="HTH-TYPE TRANSCRIPTIONAL REPRESSOR SCO4008"/>
    <property type="match status" value="1"/>
</dbReference>
<feature type="DNA-binding region" description="H-T-H motif" evidence="2">
    <location>
        <begin position="34"/>
        <end position="53"/>
    </location>
</feature>
<dbReference type="Proteomes" id="UP000647172">
    <property type="component" value="Unassembled WGS sequence"/>
</dbReference>
<dbReference type="GO" id="GO:0003677">
    <property type="term" value="F:DNA binding"/>
    <property type="evidence" value="ECO:0007669"/>
    <property type="project" value="UniProtKB-UniRule"/>
</dbReference>
<evidence type="ECO:0000256" key="2">
    <source>
        <dbReference type="PROSITE-ProRule" id="PRU00335"/>
    </source>
</evidence>
<keyword evidence="6" id="KW-1185">Reference proteome</keyword>
<keyword evidence="1 2" id="KW-0238">DNA-binding</keyword>
<gene>
    <name evidence="5" type="ORF">Ani05nite_07960</name>
</gene>
<comment type="caution">
    <text evidence="5">The sequence shown here is derived from an EMBL/GenBank/DDBJ whole genome shotgun (WGS) entry which is preliminary data.</text>
</comment>
<feature type="compositionally biased region" description="Basic and acidic residues" evidence="3">
    <location>
        <begin position="222"/>
        <end position="234"/>
    </location>
</feature>
<dbReference type="SUPFAM" id="SSF46689">
    <property type="entry name" value="Homeodomain-like"/>
    <property type="match status" value="1"/>
</dbReference>
<protein>
    <recommendedName>
        <fullName evidence="4">HTH tetR-type domain-containing protein</fullName>
    </recommendedName>
</protein>
<dbReference type="InterPro" id="IPR036271">
    <property type="entry name" value="Tet_transcr_reg_TetR-rel_C_sf"/>
</dbReference>
<dbReference type="Pfam" id="PF00440">
    <property type="entry name" value="TetR_N"/>
    <property type="match status" value="1"/>
</dbReference>